<dbReference type="OrthoDB" id="2328572at2759"/>
<keyword evidence="5" id="KW-0539">Nucleus</keyword>
<dbReference type="GO" id="GO:0045122">
    <property type="term" value="P:aflatoxin biosynthetic process"/>
    <property type="evidence" value="ECO:0007669"/>
    <property type="project" value="InterPro"/>
</dbReference>
<dbReference type="PANTHER" id="PTHR31069">
    <property type="entry name" value="OLEATE-ACTIVATED TRANSCRIPTION FACTOR 1-RELATED"/>
    <property type="match status" value="1"/>
</dbReference>
<dbReference type="Pfam" id="PF00172">
    <property type="entry name" value="Zn_clus"/>
    <property type="match status" value="1"/>
</dbReference>
<dbReference type="CDD" id="cd00067">
    <property type="entry name" value="GAL4"/>
    <property type="match status" value="1"/>
</dbReference>
<keyword evidence="2" id="KW-0805">Transcription regulation</keyword>
<dbReference type="GO" id="GO:0003677">
    <property type="term" value="F:DNA binding"/>
    <property type="evidence" value="ECO:0007669"/>
    <property type="project" value="UniProtKB-KW"/>
</dbReference>
<accession>A0A0D1VMV4</accession>
<sequence>MAESGRPSRNVHFRTACDPCSTAKVRCDKNHPTCDRCIQIKQPCSYSESRKHGRQLWRKKQALERATAASKTTTEAQPFAKQVYPAPPTTSPGKAGRNPLLVSSSVPLMSDLTWESLFDYEQHEPGDPTALLPVWSSGDGFTTETDIDPFSTWDVANSLPSAFPREDDLHVHMAAYGDAVPQTIGCEEEPPLTPTISNLHDCEARAITILGSLQHGEMHQGLTSCSVDPTTVYADLNLTPNFDRVLAINKAALGGWSKLMRCSCAQCPHLILLYVSILSKMLFWYHVAVMDKHAATSGDSSPSRGSDTTGPSPEEAPSIDRFGVRPTVIQVGTLSLDNEDQAELRRVLLLRELHRTRNAIDELINLDRAAMEEKVRRTVQWSLTGISRVREELQDLIEQVKQVRLREW</sequence>
<dbReference type="PANTHER" id="PTHR31069:SF31">
    <property type="entry name" value="MONODICTYPHENONE CLUSTER TRANSCRIPTION FACTOR-RELATED"/>
    <property type="match status" value="1"/>
</dbReference>
<dbReference type="Gene3D" id="4.10.240.10">
    <property type="entry name" value="Zn(2)-C6 fungal-type DNA-binding domain"/>
    <property type="match status" value="1"/>
</dbReference>
<dbReference type="InterPro" id="IPR013700">
    <property type="entry name" value="AflR"/>
</dbReference>
<evidence type="ECO:0000313" key="9">
    <source>
        <dbReference type="Proteomes" id="UP000053599"/>
    </source>
</evidence>
<gene>
    <name evidence="8" type="ORF">PV11_09129</name>
</gene>
<dbReference type="PROSITE" id="PS50048">
    <property type="entry name" value="ZN2_CY6_FUNGAL_2"/>
    <property type="match status" value="1"/>
</dbReference>
<proteinExistence type="predicted"/>
<dbReference type="AlphaFoldDB" id="A0A0D1VMV4"/>
<dbReference type="InterPro" id="IPR036864">
    <property type="entry name" value="Zn2-C6_fun-type_DNA-bd_sf"/>
</dbReference>
<name>A0A0D1VMV4_9EURO</name>
<protein>
    <recommendedName>
        <fullName evidence="7">Zn(2)-C6 fungal-type domain-containing protein</fullName>
    </recommendedName>
</protein>
<evidence type="ECO:0000256" key="3">
    <source>
        <dbReference type="ARBA" id="ARBA00023125"/>
    </source>
</evidence>
<evidence type="ECO:0000256" key="1">
    <source>
        <dbReference type="ARBA" id="ARBA00022723"/>
    </source>
</evidence>
<dbReference type="GO" id="GO:0005634">
    <property type="term" value="C:nucleus"/>
    <property type="evidence" value="ECO:0007669"/>
    <property type="project" value="InterPro"/>
</dbReference>
<dbReference type="GO" id="GO:0008270">
    <property type="term" value="F:zinc ion binding"/>
    <property type="evidence" value="ECO:0007669"/>
    <property type="project" value="InterPro"/>
</dbReference>
<dbReference type="HOGENOM" id="CLU_051725_1_0_1"/>
<dbReference type="Pfam" id="PF08493">
    <property type="entry name" value="AflR"/>
    <property type="match status" value="1"/>
</dbReference>
<evidence type="ECO:0000256" key="5">
    <source>
        <dbReference type="ARBA" id="ARBA00023242"/>
    </source>
</evidence>
<evidence type="ECO:0000256" key="6">
    <source>
        <dbReference type="SAM" id="MobiDB-lite"/>
    </source>
</evidence>
<keyword evidence="4" id="KW-0804">Transcription</keyword>
<dbReference type="SUPFAM" id="SSF57701">
    <property type="entry name" value="Zn2/Cys6 DNA-binding domain"/>
    <property type="match status" value="1"/>
</dbReference>
<dbReference type="InterPro" id="IPR001138">
    <property type="entry name" value="Zn2Cys6_DnaBD"/>
</dbReference>
<organism evidence="8 9">
    <name type="scientific">Exophiala sideris</name>
    <dbReference type="NCBI Taxonomy" id="1016849"/>
    <lineage>
        <taxon>Eukaryota</taxon>
        <taxon>Fungi</taxon>
        <taxon>Dikarya</taxon>
        <taxon>Ascomycota</taxon>
        <taxon>Pezizomycotina</taxon>
        <taxon>Eurotiomycetes</taxon>
        <taxon>Chaetothyriomycetidae</taxon>
        <taxon>Chaetothyriales</taxon>
        <taxon>Herpotrichiellaceae</taxon>
        <taxon>Exophiala</taxon>
    </lineage>
</organism>
<dbReference type="PRINTS" id="PR00755">
    <property type="entry name" value="AFLATOXINBRP"/>
</dbReference>
<dbReference type="PROSITE" id="PS00463">
    <property type="entry name" value="ZN2_CY6_FUNGAL_1"/>
    <property type="match status" value="1"/>
</dbReference>
<feature type="region of interest" description="Disordered" evidence="6">
    <location>
        <begin position="295"/>
        <end position="319"/>
    </location>
</feature>
<feature type="domain" description="Zn(2)-C6 fungal-type" evidence="7">
    <location>
        <begin position="16"/>
        <end position="46"/>
    </location>
</feature>
<feature type="compositionally biased region" description="Polar residues" evidence="6">
    <location>
        <begin position="297"/>
        <end position="311"/>
    </location>
</feature>
<evidence type="ECO:0000259" key="7">
    <source>
        <dbReference type="PROSITE" id="PS50048"/>
    </source>
</evidence>
<evidence type="ECO:0000313" key="8">
    <source>
        <dbReference type="EMBL" id="KIV77325.1"/>
    </source>
</evidence>
<feature type="region of interest" description="Disordered" evidence="6">
    <location>
        <begin position="69"/>
        <end position="98"/>
    </location>
</feature>
<dbReference type="EMBL" id="KN846954">
    <property type="protein sequence ID" value="KIV77325.1"/>
    <property type="molecule type" value="Genomic_DNA"/>
</dbReference>
<keyword evidence="1" id="KW-0479">Metal-binding</keyword>
<dbReference type="Proteomes" id="UP000053599">
    <property type="component" value="Unassembled WGS sequence"/>
</dbReference>
<keyword evidence="3" id="KW-0238">DNA-binding</keyword>
<evidence type="ECO:0000256" key="2">
    <source>
        <dbReference type="ARBA" id="ARBA00023015"/>
    </source>
</evidence>
<reference evidence="8 9" key="1">
    <citation type="submission" date="2015-01" db="EMBL/GenBank/DDBJ databases">
        <title>The Genome Sequence of Exophiala sideris CBS121828.</title>
        <authorList>
            <consortium name="The Broad Institute Genomics Platform"/>
            <person name="Cuomo C."/>
            <person name="de Hoog S."/>
            <person name="Gorbushina A."/>
            <person name="Stielow B."/>
            <person name="Teixiera M."/>
            <person name="Abouelleil A."/>
            <person name="Chapman S.B."/>
            <person name="Priest M."/>
            <person name="Young S.K."/>
            <person name="Wortman J."/>
            <person name="Nusbaum C."/>
            <person name="Birren B."/>
        </authorList>
    </citation>
    <scope>NUCLEOTIDE SEQUENCE [LARGE SCALE GENOMIC DNA]</scope>
    <source>
        <strain evidence="8 9">CBS 121828</strain>
    </source>
</reference>
<dbReference type="InterPro" id="IPR050675">
    <property type="entry name" value="OAF3"/>
</dbReference>
<dbReference type="SMART" id="SM00066">
    <property type="entry name" value="GAL4"/>
    <property type="match status" value="1"/>
</dbReference>
<evidence type="ECO:0000256" key="4">
    <source>
        <dbReference type="ARBA" id="ARBA00023163"/>
    </source>
</evidence>
<dbReference type="GO" id="GO:0000981">
    <property type="term" value="F:DNA-binding transcription factor activity, RNA polymerase II-specific"/>
    <property type="evidence" value="ECO:0007669"/>
    <property type="project" value="InterPro"/>
</dbReference>